<dbReference type="Gene3D" id="2.40.30.10">
    <property type="entry name" value="Translation factors"/>
    <property type="match status" value="1"/>
</dbReference>
<evidence type="ECO:0000256" key="5">
    <source>
        <dbReference type="ARBA" id="ARBA00022917"/>
    </source>
</evidence>
<dbReference type="GO" id="GO:0003723">
    <property type="term" value="F:RNA binding"/>
    <property type="evidence" value="ECO:0007669"/>
    <property type="project" value="InterPro"/>
</dbReference>
<dbReference type="SUPFAM" id="SSF50465">
    <property type="entry name" value="EF-Tu/eEF-1alpha/eIF2-gamma C-terminal domain"/>
    <property type="match status" value="1"/>
</dbReference>
<dbReference type="NCBIfam" id="TIGR00231">
    <property type="entry name" value="small_GTP"/>
    <property type="match status" value="1"/>
</dbReference>
<dbReference type="Proteomes" id="UP000320913">
    <property type="component" value="Unassembled WGS sequence"/>
</dbReference>
<evidence type="ECO:0000256" key="4">
    <source>
        <dbReference type="ARBA" id="ARBA00022741"/>
    </source>
</evidence>
<dbReference type="InterPro" id="IPR000795">
    <property type="entry name" value="T_Tr_GTP-bd_dom"/>
</dbReference>
<dbReference type="Pfam" id="PF09107">
    <property type="entry name" value="WHD_3rd_SelB"/>
    <property type="match status" value="1"/>
</dbReference>
<dbReference type="InterPro" id="IPR004535">
    <property type="entry name" value="Transl_elong_SelB"/>
</dbReference>
<dbReference type="PRINTS" id="PR00315">
    <property type="entry name" value="ELONGATNFCT"/>
</dbReference>
<gene>
    <name evidence="11" type="primary">selB</name>
    <name evidence="11" type="ORF">E6K75_03860</name>
</gene>
<dbReference type="InterPro" id="IPR027417">
    <property type="entry name" value="P-loop_NTPase"/>
</dbReference>
<keyword evidence="6" id="KW-0342">GTP-binding</keyword>
<evidence type="ECO:0000256" key="2">
    <source>
        <dbReference type="ARBA" id="ARBA00015953"/>
    </source>
</evidence>
<keyword evidence="11" id="KW-0251">Elongation factor</keyword>
<dbReference type="InterPro" id="IPR036388">
    <property type="entry name" value="WH-like_DNA-bd_sf"/>
</dbReference>
<evidence type="ECO:0000256" key="7">
    <source>
        <dbReference type="ARBA" id="ARBA00025526"/>
    </source>
</evidence>
<feature type="region of interest" description="Disordered" evidence="9">
    <location>
        <begin position="1"/>
        <end position="23"/>
    </location>
</feature>
<dbReference type="InterPro" id="IPR004161">
    <property type="entry name" value="EFTu-like_2"/>
</dbReference>
<dbReference type="Pfam" id="PF00009">
    <property type="entry name" value="GTP_EFTU"/>
    <property type="match status" value="1"/>
</dbReference>
<dbReference type="PROSITE" id="PS51722">
    <property type="entry name" value="G_TR_2"/>
    <property type="match status" value="1"/>
</dbReference>
<evidence type="ECO:0000313" key="12">
    <source>
        <dbReference type="Proteomes" id="UP000320913"/>
    </source>
</evidence>
<dbReference type="CDD" id="cd03696">
    <property type="entry name" value="SelB_II"/>
    <property type="match status" value="1"/>
</dbReference>
<evidence type="ECO:0000256" key="6">
    <source>
        <dbReference type="ARBA" id="ARBA00023134"/>
    </source>
</evidence>
<keyword evidence="4" id="KW-0547">Nucleotide-binding</keyword>
<dbReference type="Pfam" id="PF09106">
    <property type="entry name" value="WHD_2nd_SelB"/>
    <property type="match status" value="1"/>
</dbReference>
<evidence type="ECO:0000256" key="1">
    <source>
        <dbReference type="ARBA" id="ARBA00004496"/>
    </source>
</evidence>
<dbReference type="GO" id="GO:0001514">
    <property type="term" value="P:selenocysteine incorporation"/>
    <property type="evidence" value="ECO:0007669"/>
    <property type="project" value="InterPro"/>
</dbReference>
<dbReference type="InterPro" id="IPR015191">
    <property type="entry name" value="SelB_WHD4"/>
</dbReference>
<dbReference type="Gene3D" id="1.10.10.2770">
    <property type="match status" value="1"/>
</dbReference>
<feature type="region of interest" description="Disordered" evidence="9">
    <location>
        <begin position="654"/>
        <end position="673"/>
    </location>
</feature>
<proteinExistence type="predicted"/>
<sequence>MNGSRRSSRASEPRSAASASSDPALMRPVVIGTAGHIDHGKTALVRRLTGIDTDRLKEEKERGISIDLGFAHRTLPSGRRIAIVDVPGHERFVKNMLAGATGIDLVLLVVAADEGVMPQTREHLAIVNLLRIRRGVVALTKSDLVDPETLGVVRAEVEELLQPTLLRGIPIVPFSAVTGEGLDPLLMALDQAAAEATGREESGPARLPVDRVFPVEGIGTVVTGTLWSGSVRPGDSLELLPAGKPVRVRQAQVHDRTVEEAHAGQRLALAIHGVPRENVERGDWLATPGHFLPSRILDVRIELLPSAPKPLGSRSRLRCHLGASEILGRAVLYDRDTLPPGASSWAQLRLEKPAVASAGDRIVIRSYSPATTIAGATVVDPSPPKRARLEAGERERLETLHTGSASEKLAALAQEAGSTGIAGEGAAVRLGAMAEQITEAASAAVAAAIAVDAEAKLVRLKDGRLLTPAAWKEALERVQEAVARHAEANKLRDGIPKGELKSLLSRQLPASVFDEALEILIRGGRLTPKGERVALPEAAPTLNPKQAKALGEIERKLSGRGFQVPEVSELTREIPQADRPAELIRYLVDSGRAVKVTSELLYPKALWEDLESRLRAHFERNPKLTMGAFKDLAQVSRKYAVPILEHLDRTGFTRREGDERLPGPRLGGPARGN</sequence>
<dbReference type="Gene3D" id="3.40.50.300">
    <property type="entry name" value="P-loop containing nucleotide triphosphate hydrolases"/>
    <property type="match status" value="1"/>
</dbReference>
<dbReference type="InterPro" id="IPR005225">
    <property type="entry name" value="Small_GTP-bd"/>
</dbReference>
<reference evidence="11 12" key="1">
    <citation type="journal article" date="2019" name="Nat. Microbiol.">
        <title>Mediterranean grassland soil C-N compound turnover is dependent on rainfall and depth, and is mediated by genomically divergent microorganisms.</title>
        <authorList>
            <person name="Diamond S."/>
            <person name="Andeer P.F."/>
            <person name="Li Z."/>
            <person name="Crits-Christoph A."/>
            <person name="Burstein D."/>
            <person name="Anantharaman K."/>
            <person name="Lane K.R."/>
            <person name="Thomas B.C."/>
            <person name="Pan C."/>
            <person name="Northen T.R."/>
            <person name="Banfield J.F."/>
        </authorList>
    </citation>
    <scope>NUCLEOTIDE SEQUENCE [LARGE SCALE GENOMIC DNA]</scope>
    <source>
        <strain evidence="11">WS_5</strain>
    </source>
</reference>
<comment type="function">
    <text evidence="7">Translation factor necessary for the incorporation of selenocysteine into proteins. It probably replaces EF-Tu for the insertion of selenocysteine directed by the UGA codon. SelB binds GTP and GDP.</text>
</comment>
<evidence type="ECO:0000259" key="10">
    <source>
        <dbReference type="PROSITE" id="PS51722"/>
    </source>
</evidence>
<feature type="domain" description="Tr-type G" evidence="10">
    <location>
        <begin position="26"/>
        <end position="197"/>
    </location>
</feature>
<dbReference type="CDD" id="cd04171">
    <property type="entry name" value="SelB"/>
    <property type="match status" value="1"/>
</dbReference>
<dbReference type="GO" id="GO:0005829">
    <property type="term" value="C:cytosol"/>
    <property type="evidence" value="ECO:0007669"/>
    <property type="project" value="TreeGrafter"/>
</dbReference>
<keyword evidence="5" id="KW-0648">Protein biosynthesis</keyword>
<dbReference type="AlphaFoldDB" id="A0A538T7N4"/>
<dbReference type="Gene3D" id="1.10.10.10">
    <property type="entry name" value="Winged helix-like DNA-binding domain superfamily/Winged helix DNA-binding domain"/>
    <property type="match status" value="1"/>
</dbReference>
<evidence type="ECO:0000256" key="3">
    <source>
        <dbReference type="ARBA" id="ARBA00022490"/>
    </source>
</evidence>
<keyword evidence="3" id="KW-0963">Cytoplasm</keyword>
<evidence type="ECO:0000256" key="9">
    <source>
        <dbReference type="SAM" id="MobiDB-lite"/>
    </source>
</evidence>
<protein>
    <recommendedName>
        <fullName evidence="2">Selenocysteine-specific elongation factor</fullName>
    </recommendedName>
    <alternativeName>
        <fullName evidence="8">SelB translation factor</fullName>
    </alternativeName>
</protein>
<dbReference type="Pfam" id="PF03144">
    <property type="entry name" value="GTP_EFTU_D2"/>
    <property type="match status" value="1"/>
</dbReference>
<comment type="caution">
    <text evidence="11">The sequence shown here is derived from an EMBL/GenBank/DDBJ whole genome shotgun (WGS) entry which is preliminary data.</text>
</comment>
<dbReference type="CDD" id="cd15491">
    <property type="entry name" value="selB_III"/>
    <property type="match status" value="1"/>
</dbReference>
<dbReference type="EMBL" id="VBOV01000097">
    <property type="protein sequence ID" value="TMQ59617.1"/>
    <property type="molecule type" value="Genomic_DNA"/>
</dbReference>
<evidence type="ECO:0000256" key="8">
    <source>
        <dbReference type="ARBA" id="ARBA00031615"/>
    </source>
</evidence>
<dbReference type="GO" id="GO:0005525">
    <property type="term" value="F:GTP binding"/>
    <property type="evidence" value="ECO:0007669"/>
    <property type="project" value="UniProtKB-KW"/>
</dbReference>
<dbReference type="InterPro" id="IPR057335">
    <property type="entry name" value="Beta-barrel_SelB"/>
</dbReference>
<dbReference type="NCBIfam" id="TIGR00475">
    <property type="entry name" value="selB"/>
    <property type="match status" value="1"/>
</dbReference>
<dbReference type="SUPFAM" id="SSF46785">
    <property type="entry name" value="Winged helix' DNA-binding domain"/>
    <property type="match status" value="2"/>
</dbReference>
<dbReference type="GO" id="GO:0003924">
    <property type="term" value="F:GTPase activity"/>
    <property type="evidence" value="ECO:0007669"/>
    <property type="project" value="InterPro"/>
</dbReference>
<dbReference type="PANTHER" id="PTHR43721:SF22">
    <property type="entry name" value="ELONGATION FACTOR TU, MITOCHONDRIAL"/>
    <property type="match status" value="1"/>
</dbReference>
<accession>A0A538T7N4</accession>
<dbReference type="InterPro" id="IPR009001">
    <property type="entry name" value="Transl_elong_EF1A/Init_IF2_C"/>
</dbReference>
<organism evidence="11 12">
    <name type="scientific">Eiseniibacteriota bacterium</name>
    <dbReference type="NCBI Taxonomy" id="2212470"/>
    <lineage>
        <taxon>Bacteria</taxon>
        <taxon>Candidatus Eiseniibacteriota</taxon>
    </lineage>
</organism>
<dbReference type="Pfam" id="PF25461">
    <property type="entry name" value="Beta-barrel_SelB"/>
    <property type="match status" value="1"/>
</dbReference>
<dbReference type="InterPro" id="IPR050055">
    <property type="entry name" value="EF-Tu_GTPase"/>
</dbReference>
<evidence type="ECO:0000313" key="11">
    <source>
        <dbReference type="EMBL" id="TMQ59617.1"/>
    </source>
</evidence>
<name>A0A538T7N4_UNCEI</name>
<dbReference type="PANTHER" id="PTHR43721">
    <property type="entry name" value="ELONGATION FACTOR TU-RELATED"/>
    <property type="match status" value="1"/>
</dbReference>
<dbReference type="SUPFAM" id="SSF50447">
    <property type="entry name" value="Translation proteins"/>
    <property type="match status" value="1"/>
</dbReference>
<dbReference type="SUPFAM" id="SSF52540">
    <property type="entry name" value="P-loop containing nucleoside triphosphate hydrolases"/>
    <property type="match status" value="1"/>
</dbReference>
<dbReference type="InterPro" id="IPR015190">
    <property type="entry name" value="Elong_fac_SelB-wing-hlx_typ-2"/>
</dbReference>
<comment type="subcellular location">
    <subcellularLocation>
        <location evidence="1">Cytoplasm</location>
    </subcellularLocation>
</comment>
<dbReference type="InterPro" id="IPR009000">
    <property type="entry name" value="Transl_B-barrel_sf"/>
</dbReference>
<dbReference type="InterPro" id="IPR036390">
    <property type="entry name" value="WH_DNA-bd_sf"/>
</dbReference>
<dbReference type="GO" id="GO:0003746">
    <property type="term" value="F:translation elongation factor activity"/>
    <property type="evidence" value="ECO:0007669"/>
    <property type="project" value="UniProtKB-KW"/>
</dbReference>